<dbReference type="Pfam" id="PF00999">
    <property type="entry name" value="Na_H_Exchanger"/>
    <property type="match status" value="1"/>
</dbReference>
<evidence type="ECO:0000313" key="11">
    <source>
        <dbReference type="EMBL" id="ASB89477.1"/>
    </source>
</evidence>
<dbReference type="NCBIfam" id="NF003715">
    <property type="entry name" value="PRK05326.1-2"/>
    <property type="match status" value="1"/>
</dbReference>
<evidence type="ECO:0000256" key="5">
    <source>
        <dbReference type="ARBA" id="ARBA00022692"/>
    </source>
</evidence>
<dbReference type="GeneID" id="92853091"/>
<feature type="transmembrane region" description="Helical" evidence="9">
    <location>
        <begin position="273"/>
        <end position="291"/>
    </location>
</feature>
<keyword evidence="7" id="KW-0406">Ion transport</keyword>
<feature type="transmembrane region" description="Helical" evidence="9">
    <location>
        <begin position="336"/>
        <end position="358"/>
    </location>
</feature>
<feature type="domain" description="RCK C-terminal" evidence="10">
    <location>
        <begin position="405"/>
        <end position="486"/>
    </location>
</feature>
<keyword evidence="4" id="KW-1003">Cell membrane</keyword>
<feature type="transmembrane region" description="Helical" evidence="9">
    <location>
        <begin position="35"/>
        <end position="54"/>
    </location>
</feature>
<evidence type="ECO:0000256" key="9">
    <source>
        <dbReference type="SAM" id="Phobius"/>
    </source>
</evidence>
<keyword evidence="2" id="KW-0813">Transport</keyword>
<keyword evidence="8 9" id="KW-0472">Membrane</keyword>
<evidence type="ECO:0000256" key="7">
    <source>
        <dbReference type="ARBA" id="ARBA00023065"/>
    </source>
</evidence>
<dbReference type="PANTHER" id="PTHR32507:SF7">
    <property type="entry name" value="K(+)_H(+) ANTIPORTER NHAP2"/>
    <property type="match status" value="1"/>
</dbReference>
<dbReference type="RefSeq" id="WP_006638033.1">
    <property type="nucleotide sequence ID" value="NZ_BORD01000004.1"/>
</dbReference>
<dbReference type="EMBL" id="CP021920">
    <property type="protein sequence ID" value="ASB89477.1"/>
    <property type="molecule type" value="Genomic_DNA"/>
</dbReference>
<evidence type="ECO:0000256" key="2">
    <source>
        <dbReference type="ARBA" id="ARBA00022448"/>
    </source>
</evidence>
<dbReference type="PROSITE" id="PS51202">
    <property type="entry name" value="RCK_C"/>
    <property type="match status" value="1"/>
</dbReference>
<evidence type="ECO:0000313" key="12">
    <source>
        <dbReference type="Proteomes" id="UP000196877"/>
    </source>
</evidence>
<dbReference type="SUPFAM" id="SSF116726">
    <property type="entry name" value="TrkA C-terminal domain-like"/>
    <property type="match status" value="1"/>
</dbReference>
<protein>
    <submittedName>
        <fullName evidence="11">K(+)/H(+) antiporter NhaP2</fullName>
    </submittedName>
</protein>
<dbReference type="InterPro" id="IPR006037">
    <property type="entry name" value="RCK_C"/>
</dbReference>
<organism evidence="11 12">
    <name type="scientific">Bacillus sonorensis</name>
    <dbReference type="NCBI Taxonomy" id="119858"/>
    <lineage>
        <taxon>Bacteria</taxon>
        <taxon>Bacillati</taxon>
        <taxon>Bacillota</taxon>
        <taxon>Bacilli</taxon>
        <taxon>Bacillales</taxon>
        <taxon>Bacillaceae</taxon>
        <taxon>Bacillus</taxon>
    </lineage>
</organism>
<feature type="transmembrane region" description="Helical" evidence="9">
    <location>
        <begin position="184"/>
        <end position="205"/>
    </location>
</feature>
<dbReference type="PANTHER" id="PTHR32507">
    <property type="entry name" value="NA(+)/H(+) ANTIPORTER 1"/>
    <property type="match status" value="1"/>
</dbReference>
<dbReference type="Gene3D" id="1.20.1530.20">
    <property type="match status" value="1"/>
</dbReference>
<feature type="transmembrane region" description="Helical" evidence="9">
    <location>
        <begin position="60"/>
        <end position="78"/>
    </location>
</feature>
<dbReference type="InterPro" id="IPR006153">
    <property type="entry name" value="Cation/H_exchanger_TM"/>
</dbReference>
<reference evidence="11 12" key="1">
    <citation type="submission" date="2017-06" db="EMBL/GenBank/DDBJ databases">
        <title>Genome sequence of Bacillus sonorensis strain SRCM101395.</title>
        <authorList>
            <person name="Cho S.H."/>
        </authorList>
    </citation>
    <scope>NUCLEOTIDE SEQUENCE [LARGE SCALE GENOMIC DNA]</scope>
    <source>
        <strain evidence="11 12">SRCM101395</strain>
    </source>
</reference>
<keyword evidence="3" id="KW-0050">Antiport</keyword>
<dbReference type="Proteomes" id="UP000196877">
    <property type="component" value="Chromosome"/>
</dbReference>
<name>A0ABM6LJE6_9BACI</name>
<dbReference type="Pfam" id="PF02080">
    <property type="entry name" value="TrkA_C"/>
    <property type="match status" value="1"/>
</dbReference>
<evidence type="ECO:0000256" key="1">
    <source>
        <dbReference type="ARBA" id="ARBA00004651"/>
    </source>
</evidence>
<accession>A0ABM6LJE6</accession>
<dbReference type="NCBIfam" id="NF003716">
    <property type="entry name" value="PRK05326.1-3"/>
    <property type="match status" value="1"/>
</dbReference>
<evidence type="ECO:0000256" key="3">
    <source>
        <dbReference type="ARBA" id="ARBA00022449"/>
    </source>
</evidence>
<keyword evidence="5 9" id="KW-0812">Transmembrane</keyword>
<dbReference type="InterPro" id="IPR038770">
    <property type="entry name" value="Na+/solute_symporter_sf"/>
</dbReference>
<dbReference type="InterPro" id="IPR036721">
    <property type="entry name" value="RCK_C_sf"/>
</dbReference>
<evidence type="ECO:0000256" key="6">
    <source>
        <dbReference type="ARBA" id="ARBA00022989"/>
    </source>
</evidence>
<evidence type="ECO:0000259" key="10">
    <source>
        <dbReference type="PROSITE" id="PS51202"/>
    </source>
</evidence>
<gene>
    <name evidence="11" type="ORF">S101395_02970</name>
</gene>
<feature type="transmembrane region" description="Helical" evidence="9">
    <location>
        <begin position="241"/>
        <end position="261"/>
    </location>
</feature>
<feature type="transmembrane region" description="Helical" evidence="9">
    <location>
        <begin position="364"/>
        <end position="388"/>
    </location>
</feature>
<evidence type="ECO:0000256" key="8">
    <source>
        <dbReference type="ARBA" id="ARBA00023136"/>
    </source>
</evidence>
<feature type="transmembrane region" description="Helical" evidence="9">
    <location>
        <begin position="297"/>
        <end position="315"/>
    </location>
</feature>
<sequence length="489" mass="53215">MEHINIEHFILLAALLLIIGVLTTKFSTRLGVPALVLFLLVGMIMGSDGLGIIYFNNPELTQLIGIIALVVILFEGGLQTKWSSVKAVAGPSLSLATIGVLITTIVVAVAAKLIFNVSWMEGFLFGAIVGSTDAAAIFAVLKGQNINDRLASTLEAESGTNDPMAMFLTLSLIELMTVDHANVYLLIGSFFWQMGMGLIIGYLLGRFGSFSINKINLDSSGLYPIFTLAFALLTYSVTDLVGASGLLAVYIAALVIGNMDLTYRHSIFRFNEGFAWMMQILMFIILGLLVFPSQFLSFGIIFKGFLLSLILMFLARPVAVFLSTIKMGFHMKEKIFLSWAGLKGAVPIVLATFPMTMGLENSQLFFNVVFFVVLTSALIQGSTISIFADTLGLNGPEKVEPPHSLELVSIGKANAEMIEFAVDEKTAITGQALKNISFPKETLISAMIRNGDLVTPHGDTTIQPGDILYILTAKKRKKELKRLLNKEFI</sequence>
<dbReference type="Gene3D" id="3.30.70.1450">
    <property type="entry name" value="Regulator of K+ conductance, C-terminal domain"/>
    <property type="match status" value="1"/>
</dbReference>
<proteinExistence type="predicted"/>
<feature type="transmembrane region" description="Helical" evidence="9">
    <location>
        <begin position="217"/>
        <end position="235"/>
    </location>
</feature>
<comment type="subcellular location">
    <subcellularLocation>
        <location evidence="1">Cell membrane</location>
        <topology evidence="1">Multi-pass membrane protein</topology>
    </subcellularLocation>
</comment>
<feature type="transmembrane region" description="Helical" evidence="9">
    <location>
        <begin position="90"/>
        <end position="111"/>
    </location>
</feature>
<evidence type="ECO:0000256" key="4">
    <source>
        <dbReference type="ARBA" id="ARBA00022475"/>
    </source>
</evidence>
<feature type="transmembrane region" description="Helical" evidence="9">
    <location>
        <begin position="6"/>
        <end position="23"/>
    </location>
</feature>
<keyword evidence="6 9" id="KW-1133">Transmembrane helix</keyword>
<feature type="transmembrane region" description="Helical" evidence="9">
    <location>
        <begin position="123"/>
        <end position="141"/>
    </location>
</feature>
<keyword evidence="12" id="KW-1185">Reference proteome</keyword>